<gene>
    <name evidence="1" type="ORF">PHET_12431</name>
</gene>
<organism evidence="1 2">
    <name type="scientific">Paragonimus heterotremus</name>
    <dbReference type="NCBI Taxonomy" id="100268"/>
    <lineage>
        <taxon>Eukaryota</taxon>
        <taxon>Metazoa</taxon>
        <taxon>Spiralia</taxon>
        <taxon>Lophotrochozoa</taxon>
        <taxon>Platyhelminthes</taxon>
        <taxon>Trematoda</taxon>
        <taxon>Digenea</taxon>
        <taxon>Plagiorchiida</taxon>
        <taxon>Troglotremata</taxon>
        <taxon>Troglotrematidae</taxon>
        <taxon>Paragonimus</taxon>
    </lineage>
</organism>
<evidence type="ECO:0000313" key="2">
    <source>
        <dbReference type="Proteomes" id="UP000748531"/>
    </source>
</evidence>
<dbReference type="EMBL" id="LUCH01024558">
    <property type="protein sequence ID" value="KAF5394005.1"/>
    <property type="molecule type" value="Genomic_DNA"/>
</dbReference>
<sequence length="41" mass="4689">MARMEIYDHTKFASNFNKNTDVFDGGICMISGRQWQTKGCS</sequence>
<reference evidence="1" key="1">
    <citation type="submission" date="2019-05" db="EMBL/GenBank/DDBJ databases">
        <title>Annotation for the trematode Paragonimus heterotremus.</title>
        <authorList>
            <person name="Choi Y.-J."/>
        </authorList>
    </citation>
    <scope>NUCLEOTIDE SEQUENCE</scope>
    <source>
        <strain evidence="1">LC</strain>
    </source>
</reference>
<keyword evidence="2" id="KW-1185">Reference proteome</keyword>
<accession>A0A8J4SI94</accession>
<comment type="caution">
    <text evidence="1">The sequence shown here is derived from an EMBL/GenBank/DDBJ whole genome shotgun (WGS) entry which is preliminary data.</text>
</comment>
<name>A0A8J4SI94_9TREM</name>
<dbReference type="OrthoDB" id="10368986at2759"/>
<protein>
    <submittedName>
        <fullName evidence="1">Uncharacterized protein</fullName>
    </submittedName>
</protein>
<dbReference type="AlphaFoldDB" id="A0A8J4SI94"/>
<proteinExistence type="predicted"/>
<evidence type="ECO:0000313" key="1">
    <source>
        <dbReference type="EMBL" id="KAF5394005.1"/>
    </source>
</evidence>
<dbReference type="Proteomes" id="UP000748531">
    <property type="component" value="Unassembled WGS sequence"/>
</dbReference>